<gene>
    <name evidence="3" type="ORF">EV674_11419</name>
</gene>
<feature type="region of interest" description="Disordered" evidence="1">
    <location>
        <begin position="284"/>
        <end position="338"/>
    </location>
</feature>
<dbReference type="InterPro" id="IPR010775">
    <property type="entry name" value="DUF1365"/>
</dbReference>
<accession>A0A4R2N7Y2</accession>
<sequence length="338" mass="35856">MTAHRPAASAIGPATPAALTAAAPLAAVAPAVAAPAAPLIGFGQVRHTRLRPAHHAFAYRTFFLLLPMRTLQAQPRAALPLALNCAGAISFHDTDHGDGRSAAAGGALAWLDGLLHAHGITDATGEAWLHCYPRVLGYTFKPVSFWYCHRADGSLRAIVAEVNNTFGQRHCYLLDAPRYGAELHADKVFHVSPFCDVAGSYRFRFMRTERGGQAHTVVRIDHHDDQGVLLQTSVSGTLAPITRQSLRRALWGYPAMTLATIARIHWHALHLWAKRVGFRSLPAPPASSVTHGGAAPAVSPTTLPTASAATSRAPATWPTASQPATPTPLPATSPTAPP</sequence>
<evidence type="ECO:0000256" key="1">
    <source>
        <dbReference type="SAM" id="MobiDB-lite"/>
    </source>
</evidence>
<comment type="caution">
    <text evidence="3">The sequence shown here is derived from an EMBL/GenBank/DDBJ whole genome shotgun (WGS) entry which is preliminary data.</text>
</comment>
<dbReference type="PANTHER" id="PTHR33973:SF4">
    <property type="entry name" value="OS07G0153300 PROTEIN"/>
    <property type="match status" value="1"/>
</dbReference>
<feature type="signal peptide" evidence="2">
    <location>
        <begin position="1"/>
        <end position="33"/>
    </location>
</feature>
<dbReference type="EMBL" id="SLXH01000014">
    <property type="protein sequence ID" value="TCP17064.1"/>
    <property type="molecule type" value="Genomic_DNA"/>
</dbReference>
<keyword evidence="4" id="KW-1185">Reference proteome</keyword>
<feature type="chain" id="PRO_5020582261" description="DUF1365 family protein" evidence="2">
    <location>
        <begin position="34"/>
        <end position="338"/>
    </location>
</feature>
<feature type="compositionally biased region" description="Low complexity" evidence="1">
    <location>
        <begin position="294"/>
        <end position="324"/>
    </location>
</feature>
<reference evidence="3 4" key="1">
    <citation type="submission" date="2019-03" db="EMBL/GenBank/DDBJ databases">
        <title>Genomic Encyclopedia of Type Strains, Phase IV (KMG-IV): sequencing the most valuable type-strain genomes for metagenomic binning, comparative biology and taxonomic classification.</title>
        <authorList>
            <person name="Goeker M."/>
        </authorList>
    </citation>
    <scope>NUCLEOTIDE SEQUENCE [LARGE SCALE GENOMIC DNA]</scope>
    <source>
        <strain evidence="3 4">DSM 1837</strain>
    </source>
</reference>
<dbReference type="Pfam" id="PF07103">
    <property type="entry name" value="DUF1365"/>
    <property type="match status" value="1"/>
</dbReference>
<dbReference type="PANTHER" id="PTHR33973">
    <property type="entry name" value="OS07G0153300 PROTEIN"/>
    <property type="match status" value="1"/>
</dbReference>
<keyword evidence="2" id="KW-0732">Signal</keyword>
<protein>
    <recommendedName>
        <fullName evidence="5">DUF1365 family protein</fullName>
    </recommendedName>
</protein>
<proteinExistence type="predicted"/>
<dbReference type="AlphaFoldDB" id="A0A4R2N7Y2"/>
<evidence type="ECO:0000313" key="4">
    <source>
        <dbReference type="Proteomes" id="UP000295182"/>
    </source>
</evidence>
<evidence type="ECO:0008006" key="5">
    <source>
        <dbReference type="Google" id="ProtNLM"/>
    </source>
</evidence>
<evidence type="ECO:0000256" key="2">
    <source>
        <dbReference type="SAM" id="SignalP"/>
    </source>
</evidence>
<organism evidence="3 4">
    <name type="scientific">Simplicispira metamorpha</name>
    <dbReference type="NCBI Taxonomy" id="80881"/>
    <lineage>
        <taxon>Bacteria</taxon>
        <taxon>Pseudomonadati</taxon>
        <taxon>Pseudomonadota</taxon>
        <taxon>Betaproteobacteria</taxon>
        <taxon>Burkholderiales</taxon>
        <taxon>Comamonadaceae</taxon>
        <taxon>Simplicispira</taxon>
    </lineage>
</organism>
<feature type="compositionally biased region" description="Pro residues" evidence="1">
    <location>
        <begin position="325"/>
        <end position="338"/>
    </location>
</feature>
<name>A0A4R2N7Y2_9BURK</name>
<dbReference type="Proteomes" id="UP000295182">
    <property type="component" value="Unassembled WGS sequence"/>
</dbReference>
<evidence type="ECO:0000313" key="3">
    <source>
        <dbReference type="EMBL" id="TCP17064.1"/>
    </source>
</evidence>